<keyword evidence="9" id="KW-1185">Reference proteome</keyword>
<dbReference type="GO" id="GO:0005886">
    <property type="term" value="C:plasma membrane"/>
    <property type="evidence" value="ECO:0007669"/>
    <property type="project" value="UniProtKB-SubCell"/>
</dbReference>
<comment type="caution">
    <text evidence="8">The sequence shown here is derived from an EMBL/GenBank/DDBJ whole genome shotgun (WGS) entry which is preliminary data.</text>
</comment>
<sequence length="128" mass="13460">MAAITNYALHLLTASALLAVFFMVYTYVTTIDEVLLIRQGNNAAMLSMSGALIGFSLTIGSSLLHTSNYLEFMAWAAGAMVVQVLAYAVTVRLLHISKEHIESGNTAFGGLMGAISLSIGAINAACIS</sequence>
<dbReference type="RefSeq" id="WP_105530407.1">
    <property type="nucleotide sequence ID" value="NZ_PUGF01000002.1"/>
</dbReference>
<reference evidence="8 9" key="1">
    <citation type="submission" date="2018-02" db="EMBL/GenBank/DDBJ databases">
        <title>Solimicrobium silvestre gen. nov., sp. nov., isolated from alpine forest soil.</title>
        <authorList>
            <person name="Margesin R."/>
            <person name="Albuquerque L."/>
            <person name="Zhang D.-C."/>
            <person name="Froufe H.J.C."/>
            <person name="Severino R."/>
            <person name="Roxo I."/>
            <person name="Egas C."/>
            <person name="Da Costa M.S."/>
        </authorList>
    </citation>
    <scope>NUCLEOTIDE SEQUENCE [LARGE SCALE GENOMIC DNA]</scope>
    <source>
        <strain evidence="8 9">S20-91</strain>
    </source>
</reference>
<evidence type="ECO:0000256" key="4">
    <source>
        <dbReference type="ARBA" id="ARBA00022692"/>
    </source>
</evidence>
<gene>
    <name evidence="8" type="ORF">S2091_0698</name>
</gene>
<dbReference type="PANTHER" id="PTHR40043:SF1">
    <property type="entry name" value="UPF0719 INNER MEMBRANE PROTEIN YJFL"/>
    <property type="match status" value="1"/>
</dbReference>
<evidence type="ECO:0000313" key="8">
    <source>
        <dbReference type="EMBL" id="PRC94695.1"/>
    </source>
</evidence>
<feature type="transmembrane region" description="Helical" evidence="7">
    <location>
        <begin position="6"/>
        <end position="28"/>
    </location>
</feature>
<protein>
    <submittedName>
        <fullName evidence="8">Putative membrane protein</fullName>
    </submittedName>
</protein>
<organism evidence="8 9">
    <name type="scientific">Solimicrobium silvestre</name>
    <dbReference type="NCBI Taxonomy" id="2099400"/>
    <lineage>
        <taxon>Bacteria</taxon>
        <taxon>Pseudomonadati</taxon>
        <taxon>Pseudomonadota</taxon>
        <taxon>Betaproteobacteria</taxon>
        <taxon>Burkholderiales</taxon>
        <taxon>Oxalobacteraceae</taxon>
        <taxon>Solimicrobium</taxon>
    </lineage>
</organism>
<evidence type="ECO:0000256" key="7">
    <source>
        <dbReference type="SAM" id="Phobius"/>
    </source>
</evidence>
<dbReference type="OrthoDB" id="8565764at2"/>
<feature type="transmembrane region" description="Helical" evidence="7">
    <location>
        <begin position="106"/>
        <end position="125"/>
    </location>
</feature>
<comment type="subcellular location">
    <subcellularLocation>
        <location evidence="1">Cell membrane</location>
        <topology evidence="1">Multi-pass membrane protein</topology>
    </subcellularLocation>
</comment>
<feature type="transmembrane region" description="Helical" evidence="7">
    <location>
        <begin position="72"/>
        <end position="94"/>
    </location>
</feature>
<name>A0A2S9H3Y5_9BURK</name>
<accession>A0A2S9H3Y5</accession>
<keyword evidence="6 7" id="KW-0472">Membrane</keyword>
<feature type="transmembrane region" description="Helical" evidence="7">
    <location>
        <begin position="40"/>
        <end position="60"/>
    </location>
</feature>
<evidence type="ECO:0000256" key="5">
    <source>
        <dbReference type="ARBA" id="ARBA00022989"/>
    </source>
</evidence>
<dbReference type="Pfam" id="PF03994">
    <property type="entry name" value="DUF350"/>
    <property type="match status" value="1"/>
</dbReference>
<dbReference type="AlphaFoldDB" id="A0A2S9H3Y5"/>
<dbReference type="Proteomes" id="UP000237839">
    <property type="component" value="Unassembled WGS sequence"/>
</dbReference>
<comment type="similarity">
    <text evidence="2">Belongs to the UPF0719 family.</text>
</comment>
<evidence type="ECO:0000256" key="6">
    <source>
        <dbReference type="ARBA" id="ARBA00023136"/>
    </source>
</evidence>
<keyword evidence="3" id="KW-1003">Cell membrane</keyword>
<dbReference type="EMBL" id="PUGF01000002">
    <property type="protein sequence ID" value="PRC94695.1"/>
    <property type="molecule type" value="Genomic_DNA"/>
</dbReference>
<dbReference type="InterPro" id="IPR007140">
    <property type="entry name" value="DUF350"/>
</dbReference>
<evidence type="ECO:0000256" key="1">
    <source>
        <dbReference type="ARBA" id="ARBA00004651"/>
    </source>
</evidence>
<evidence type="ECO:0000313" key="9">
    <source>
        <dbReference type="Proteomes" id="UP000237839"/>
    </source>
</evidence>
<proteinExistence type="inferred from homology"/>
<keyword evidence="5 7" id="KW-1133">Transmembrane helix</keyword>
<dbReference type="PANTHER" id="PTHR40043">
    <property type="entry name" value="UPF0719 INNER MEMBRANE PROTEIN YJFL"/>
    <property type="match status" value="1"/>
</dbReference>
<evidence type="ECO:0000256" key="2">
    <source>
        <dbReference type="ARBA" id="ARBA00005779"/>
    </source>
</evidence>
<keyword evidence="4 7" id="KW-0812">Transmembrane</keyword>
<evidence type="ECO:0000256" key="3">
    <source>
        <dbReference type="ARBA" id="ARBA00022475"/>
    </source>
</evidence>